<protein>
    <submittedName>
        <fullName evidence="1">Uncharacterized protein</fullName>
    </submittedName>
</protein>
<reference evidence="1 2" key="1">
    <citation type="submission" date="2015-12" db="EMBL/GenBank/DDBJ databases">
        <title>Draft genome sequence of Moniliophthora roreri, the causal agent of frosty pod rot of cacao.</title>
        <authorList>
            <person name="Aime M.C."/>
            <person name="Diaz-Valderrama J.R."/>
            <person name="Kijpornyongpan T."/>
            <person name="Phillips-Mora W."/>
        </authorList>
    </citation>
    <scope>NUCLEOTIDE SEQUENCE [LARGE SCALE GENOMIC DNA]</scope>
    <source>
        <strain evidence="1 2">MCA 2952</strain>
    </source>
</reference>
<evidence type="ECO:0000313" key="2">
    <source>
        <dbReference type="Proteomes" id="UP000054988"/>
    </source>
</evidence>
<accession>A0A0W0EWT7</accession>
<dbReference type="Proteomes" id="UP000054988">
    <property type="component" value="Unassembled WGS sequence"/>
</dbReference>
<comment type="caution">
    <text evidence="1">The sequence shown here is derived from an EMBL/GenBank/DDBJ whole genome shotgun (WGS) entry which is preliminary data.</text>
</comment>
<dbReference type="AlphaFoldDB" id="A0A0W0EWT7"/>
<evidence type="ECO:0000313" key="1">
    <source>
        <dbReference type="EMBL" id="KTB28513.1"/>
    </source>
</evidence>
<sequence>MSFNYSSGFSFSGENNFDNVHGHQFNAPIHGNVVFSAEQAMVKRTEYDQFREVIRGDMIPVKELYSEDLSTGWDQKWRNGKPLCRRKSAQRTIYTVELVDRQSKFTAMIYEGEGAHSAWENDFRQFSRTKEALSIARELYI</sequence>
<name>A0A0W0EWT7_MONRR</name>
<proteinExistence type="predicted"/>
<dbReference type="EMBL" id="LATX01002471">
    <property type="protein sequence ID" value="KTB28513.1"/>
    <property type="molecule type" value="Genomic_DNA"/>
</dbReference>
<organism evidence="1 2">
    <name type="scientific">Moniliophthora roreri</name>
    <name type="common">Frosty pod rot fungus</name>
    <name type="synonym">Monilia roreri</name>
    <dbReference type="NCBI Taxonomy" id="221103"/>
    <lineage>
        <taxon>Eukaryota</taxon>
        <taxon>Fungi</taxon>
        <taxon>Dikarya</taxon>
        <taxon>Basidiomycota</taxon>
        <taxon>Agaricomycotina</taxon>
        <taxon>Agaricomycetes</taxon>
        <taxon>Agaricomycetidae</taxon>
        <taxon>Agaricales</taxon>
        <taxon>Marasmiineae</taxon>
        <taxon>Marasmiaceae</taxon>
        <taxon>Moniliophthora</taxon>
    </lineage>
</organism>
<gene>
    <name evidence="1" type="ORF">WG66_18914</name>
</gene>